<protein>
    <submittedName>
        <fullName evidence="2">Uncharacterized protein</fullName>
    </submittedName>
</protein>
<name>A0A6A6UJY9_9PEZI</name>
<organism evidence="2 3">
    <name type="scientific">Microthyrium microscopicum</name>
    <dbReference type="NCBI Taxonomy" id="703497"/>
    <lineage>
        <taxon>Eukaryota</taxon>
        <taxon>Fungi</taxon>
        <taxon>Dikarya</taxon>
        <taxon>Ascomycota</taxon>
        <taxon>Pezizomycotina</taxon>
        <taxon>Dothideomycetes</taxon>
        <taxon>Dothideomycetes incertae sedis</taxon>
        <taxon>Microthyriales</taxon>
        <taxon>Microthyriaceae</taxon>
        <taxon>Microthyrium</taxon>
    </lineage>
</organism>
<dbReference type="OrthoDB" id="5419927at2759"/>
<evidence type="ECO:0000313" key="3">
    <source>
        <dbReference type="Proteomes" id="UP000799302"/>
    </source>
</evidence>
<feature type="region of interest" description="Disordered" evidence="1">
    <location>
        <begin position="573"/>
        <end position="603"/>
    </location>
</feature>
<dbReference type="PANTHER" id="PTHR40619">
    <property type="entry name" value="FUNGAL STAND N-TERMINAL GOODBYE DOMAIN-CONTAINING PROTEIN"/>
    <property type="match status" value="1"/>
</dbReference>
<evidence type="ECO:0000313" key="2">
    <source>
        <dbReference type="EMBL" id="KAF2672080.1"/>
    </source>
</evidence>
<dbReference type="Proteomes" id="UP000799302">
    <property type="component" value="Unassembled WGS sequence"/>
</dbReference>
<dbReference type="AlphaFoldDB" id="A0A6A6UJY9"/>
<dbReference type="EMBL" id="MU004232">
    <property type="protein sequence ID" value="KAF2672080.1"/>
    <property type="molecule type" value="Genomic_DNA"/>
</dbReference>
<accession>A0A6A6UJY9</accession>
<reference evidence="2" key="1">
    <citation type="journal article" date="2020" name="Stud. Mycol.">
        <title>101 Dothideomycetes genomes: a test case for predicting lifestyles and emergence of pathogens.</title>
        <authorList>
            <person name="Haridas S."/>
            <person name="Albert R."/>
            <person name="Binder M."/>
            <person name="Bloem J."/>
            <person name="Labutti K."/>
            <person name="Salamov A."/>
            <person name="Andreopoulos B."/>
            <person name="Baker S."/>
            <person name="Barry K."/>
            <person name="Bills G."/>
            <person name="Bluhm B."/>
            <person name="Cannon C."/>
            <person name="Castanera R."/>
            <person name="Culley D."/>
            <person name="Daum C."/>
            <person name="Ezra D."/>
            <person name="Gonzalez J."/>
            <person name="Henrissat B."/>
            <person name="Kuo A."/>
            <person name="Liang C."/>
            <person name="Lipzen A."/>
            <person name="Lutzoni F."/>
            <person name="Magnuson J."/>
            <person name="Mondo S."/>
            <person name="Nolan M."/>
            <person name="Ohm R."/>
            <person name="Pangilinan J."/>
            <person name="Park H.-J."/>
            <person name="Ramirez L."/>
            <person name="Alfaro M."/>
            <person name="Sun H."/>
            <person name="Tritt A."/>
            <person name="Yoshinaga Y."/>
            <person name="Zwiers L.-H."/>
            <person name="Turgeon B."/>
            <person name="Goodwin S."/>
            <person name="Spatafora J."/>
            <person name="Crous P."/>
            <person name="Grigoriev I."/>
        </authorList>
    </citation>
    <scope>NUCLEOTIDE SEQUENCE</scope>
    <source>
        <strain evidence="2">CBS 115976</strain>
    </source>
</reference>
<evidence type="ECO:0000256" key="1">
    <source>
        <dbReference type="SAM" id="MobiDB-lite"/>
    </source>
</evidence>
<gene>
    <name evidence="2" type="ORF">BT63DRAFT_422585</name>
</gene>
<keyword evidence="3" id="KW-1185">Reference proteome</keyword>
<proteinExistence type="predicted"/>
<sequence>MSTRDGVSVASSATRGFIDEQGATFHDLFGVQARFNPAMAQYQPSEVVDLEDTLKQFHDQPELDFDVLKCTWDDVLREMDRAIKAGQDSKAPPKKLHQKLWRKLGAMGGTVAPALVAIPDELCVLHGGLALIFSLARQRMQSRQKILQAFEDIPDVMMMASGKFDTLPQNHPRRRKLHENIKELQQVLLRTLPALIDRLSCSGTMRNKTNNFFKGWDVDDLLLMVHNSAQKVRTCAEVMMDEIRVVTHQTVHNNYVATRNLQSTAEQTEEGVGQLHRKIEQLLNKQNDIQITLESISGKNNLLNFLIEFMKTGQHEASGSPARSESVQESVSSAPAITPVDLINLMDVQHLAALDAEHHVIQTGHSIDRETIAHAASMFRTDQIQRLLHSPESDVVLVNGHGDRTQQRKISPISYVCATLVQALRRLPRTIVLVFYCGQHSTNKDDLIGPQGVMRSLVAFLVLSLVQNQHISDRGPIAFPALEGGMEGASFAQVCQLFYRLVELTPEGVTVHCILDGISFCERDECREDYDMMMRCFSGIIDSESMGATFKLLLTSATTSRWMTSQLEPHQKVSLRNSRRKGSIDPDTYLSLPSRDVGGSPAE</sequence>
<dbReference type="PANTHER" id="PTHR40619:SF3">
    <property type="entry name" value="FUNGAL STAND N-TERMINAL GOODBYE DOMAIN-CONTAINING PROTEIN"/>
    <property type="match status" value="1"/>
</dbReference>